<reference evidence="2 3" key="1">
    <citation type="journal article" date="2018" name="Front. Plant Sci.">
        <title>Red Clover (Trifolium pratense) and Zigzag Clover (T. medium) - A Picture of Genomic Similarities and Differences.</title>
        <authorList>
            <person name="Dluhosova J."/>
            <person name="Istvanek J."/>
            <person name="Nedelnik J."/>
            <person name="Repkova J."/>
        </authorList>
    </citation>
    <scope>NUCLEOTIDE SEQUENCE [LARGE SCALE GENOMIC DNA]</scope>
    <source>
        <strain evidence="3">cv. 10/8</strain>
        <tissue evidence="2">Leaf</tissue>
    </source>
</reference>
<dbReference type="EMBL" id="LXQA011142627">
    <property type="protein sequence ID" value="MCI86511.1"/>
    <property type="molecule type" value="Genomic_DNA"/>
</dbReference>
<keyword evidence="3" id="KW-1185">Reference proteome</keyword>
<comment type="caution">
    <text evidence="2">The sequence shown here is derived from an EMBL/GenBank/DDBJ whole genome shotgun (WGS) entry which is preliminary data.</text>
</comment>
<dbReference type="Proteomes" id="UP000265520">
    <property type="component" value="Unassembled WGS sequence"/>
</dbReference>
<accession>A0A392VHS7</accession>
<sequence>ATREQATEALPEEEFTKEKLTSSST</sequence>
<protein>
    <submittedName>
        <fullName evidence="2">Uncharacterized protein</fullName>
    </submittedName>
</protein>
<evidence type="ECO:0000313" key="3">
    <source>
        <dbReference type="Proteomes" id="UP000265520"/>
    </source>
</evidence>
<dbReference type="AlphaFoldDB" id="A0A392VHS7"/>
<name>A0A392VHS7_9FABA</name>
<organism evidence="2 3">
    <name type="scientific">Trifolium medium</name>
    <dbReference type="NCBI Taxonomy" id="97028"/>
    <lineage>
        <taxon>Eukaryota</taxon>
        <taxon>Viridiplantae</taxon>
        <taxon>Streptophyta</taxon>
        <taxon>Embryophyta</taxon>
        <taxon>Tracheophyta</taxon>
        <taxon>Spermatophyta</taxon>
        <taxon>Magnoliopsida</taxon>
        <taxon>eudicotyledons</taxon>
        <taxon>Gunneridae</taxon>
        <taxon>Pentapetalae</taxon>
        <taxon>rosids</taxon>
        <taxon>fabids</taxon>
        <taxon>Fabales</taxon>
        <taxon>Fabaceae</taxon>
        <taxon>Papilionoideae</taxon>
        <taxon>50 kb inversion clade</taxon>
        <taxon>NPAAA clade</taxon>
        <taxon>Hologalegina</taxon>
        <taxon>IRL clade</taxon>
        <taxon>Trifolieae</taxon>
        <taxon>Trifolium</taxon>
    </lineage>
</organism>
<proteinExistence type="predicted"/>
<feature type="non-terminal residue" evidence="2">
    <location>
        <position position="1"/>
    </location>
</feature>
<evidence type="ECO:0000256" key="1">
    <source>
        <dbReference type="SAM" id="MobiDB-lite"/>
    </source>
</evidence>
<evidence type="ECO:0000313" key="2">
    <source>
        <dbReference type="EMBL" id="MCI86511.1"/>
    </source>
</evidence>
<feature type="region of interest" description="Disordered" evidence="1">
    <location>
        <begin position="1"/>
        <end position="25"/>
    </location>
</feature>
<feature type="compositionally biased region" description="Basic and acidic residues" evidence="1">
    <location>
        <begin position="14"/>
        <end position="25"/>
    </location>
</feature>